<dbReference type="InterPro" id="IPR001608">
    <property type="entry name" value="Ala_racemase_N"/>
</dbReference>
<sequence length="359" mass="38849">MARPTLARVFPQNIRHNLGLVRDKATAARVMACVKADAYGHGLVTVSQALHDVADGFAVACIEEALILRKHDITKPILMLEGPQSADEIAEASSQNLTLCINEWHQLEWLEQAGLNSPLSCWLKVDTGMHRLGFAPDVTAEAIERLLPQIKHSEFVVCTHFSSADLPEDNGISKQLDVFDRSVGEQGYAQSTANSAAIFRAPESHRDWVRPGYMLYGGSPIAESTADDLGLKPAMEFSAQVISIREVPTGERVGYCGRWQAQRPSRIATIAAGYGDGYPRHAPDGTPVFIDGASLPLAGRVSMDMITVDVTEHPGVKIGSKAVLWGDVPAVDALADHADSIGYELLAGMPKRVPRIVEP</sequence>
<dbReference type="GO" id="GO:0008784">
    <property type="term" value="F:alanine racemase activity"/>
    <property type="evidence" value="ECO:0007669"/>
    <property type="project" value="UniProtKB-EC"/>
</dbReference>
<dbReference type="Gene3D" id="3.20.20.10">
    <property type="entry name" value="Alanine racemase"/>
    <property type="match status" value="1"/>
</dbReference>
<evidence type="ECO:0000313" key="6">
    <source>
        <dbReference type="EMBL" id="WOJ96170.1"/>
    </source>
</evidence>
<dbReference type="InterPro" id="IPR029066">
    <property type="entry name" value="PLP-binding_barrel"/>
</dbReference>
<feature type="domain" description="Alanine racemase C-terminal" evidence="5">
    <location>
        <begin position="234"/>
        <end position="358"/>
    </location>
</feature>
<dbReference type="CDD" id="cd06827">
    <property type="entry name" value="PLPDE_III_AR_proteobact"/>
    <property type="match status" value="1"/>
</dbReference>
<dbReference type="SUPFAM" id="SSF50621">
    <property type="entry name" value="Alanine racemase C-terminal domain-like"/>
    <property type="match status" value="1"/>
</dbReference>
<evidence type="ECO:0000256" key="3">
    <source>
        <dbReference type="ARBA" id="ARBA00023235"/>
    </source>
</evidence>
<protein>
    <recommendedName>
        <fullName evidence="4">Alanine racemase</fullName>
        <ecNumber evidence="4">5.1.1.1</ecNumber>
    </recommendedName>
</protein>
<feature type="active site" description="Proton acceptor; specific for L-alanine" evidence="4">
    <location>
        <position position="255"/>
    </location>
</feature>
<name>A0ABZ0IAK1_9GAMM</name>
<feature type="binding site" evidence="4">
    <location>
        <position position="303"/>
    </location>
    <ligand>
        <name>substrate</name>
    </ligand>
</feature>
<evidence type="ECO:0000256" key="4">
    <source>
        <dbReference type="HAMAP-Rule" id="MF_01201"/>
    </source>
</evidence>
<dbReference type="Proteomes" id="UP001626549">
    <property type="component" value="Chromosome"/>
</dbReference>
<dbReference type="InterPro" id="IPR011079">
    <property type="entry name" value="Ala_racemase_C"/>
</dbReference>
<feature type="active site" description="Proton acceptor; specific for D-alanine" evidence="4">
    <location>
        <position position="35"/>
    </location>
</feature>
<comment type="function">
    <text evidence="4">Catalyzes the interconversion of L-alanine and D-alanine. May also act on other amino acids.</text>
</comment>
<evidence type="ECO:0000259" key="5">
    <source>
        <dbReference type="SMART" id="SM01005"/>
    </source>
</evidence>
<gene>
    <name evidence="6" type="primary">alr</name>
    <name evidence="6" type="ORF">R0137_13075</name>
</gene>
<feature type="binding site" evidence="4">
    <location>
        <position position="131"/>
    </location>
    <ligand>
        <name>substrate</name>
    </ligand>
</feature>
<dbReference type="PANTHER" id="PTHR30511:SF0">
    <property type="entry name" value="ALANINE RACEMASE, CATABOLIC-RELATED"/>
    <property type="match status" value="1"/>
</dbReference>
<dbReference type="NCBIfam" id="TIGR00492">
    <property type="entry name" value="alr"/>
    <property type="match status" value="1"/>
</dbReference>
<evidence type="ECO:0000256" key="2">
    <source>
        <dbReference type="ARBA" id="ARBA00022898"/>
    </source>
</evidence>
<dbReference type="Gene3D" id="2.40.37.10">
    <property type="entry name" value="Lyase, Ornithine Decarboxylase, Chain A, domain 1"/>
    <property type="match status" value="1"/>
</dbReference>
<dbReference type="InterPro" id="IPR009006">
    <property type="entry name" value="Ala_racemase/Decarboxylase_C"/>
</dbReference>
<comment type="pathway">
    <text evidence="4">Amino-acid biosynthesis; D-alanine biosynthesis; D-alanine from L-alanine: step 1/1.</text>
</comment>
<comment type="cofactor">
    <cofactor evidence="1 4">
        <name>pyridoxal 5'-phosphate</name>
        <dbReference type="ChEBI" id="CHEBI:597326"/>
    </cofactor>
</comment>
<accession>A0ABZ0IAK1</accession>
<comment type="similarity">
    <text evidence="4">Belongs to the alanine racemase family.</text>
</comment>
<dbReference type="SUPFAM" id="SSF51419">
    <property type="entry name" value="PLP-binding barrel"/>
    <property type="match status" value="1"/>
</dbReference>
<evidence type="ECO:0000313" key="7">
    <source>
        <dbReference type="Proteomes" id="UP001626549"/>
    </source>
</evidence>
<dbReference type="PANTHER" id="PTHR30511">
    <property type="entry name" value="ALANINE RACEMASE"/>
    <property type="match status" value="1"/>
</dbReference>
<dbReference type="RefSeq" id="WP_407326857.1">
    <property type="nucleotide sequence ID" value="NZ_CP136865.1"/>
</dbReference>
<dbReference type="InterPro" id="IPR020622">
    <property type="entry name" value="Ala_racemase_pyridoxalP-BS"/>
</dbReference>
<keyword evidence="7" id="KW-1185">Reference proteome</keyword>
<dbReference type="InterPro" id="IPR000821">
    <property type="entry name" value="Ala_racemase"/>
</dbReference>
<dbReference type="Pfam" id="PF00842">
    <property type="entry name" value="Ala_racemase_C"/>
    <property type="match status" value="1"/>
</dbReference>
<dbReference type="EMBL" id="CP136865">
    <property type="protein sequence ID" value="WOJ96170.1"/>
    <property type="molecule type" value="Genomic_DNA"/>
</dbReference>
<dbReference type="Pfam" id="PF01168">
    <property type="entry name" value="Ala_racemase_N"/>
    <property type="match status" value="1"/>
</dbReference>
<feature type="modified residue" description="N6-(pyridoxal phosphate)lysine" evidence="4">
    <location>
        <position position="35"/>
    </location>
</feature>
<reference evidence="6 7" key="1">
    <citation type="submission" date="2023-10" db="EMBL/GenBank/DDBJ databases">
        <title>Two novel species belonging to the OM43/NOR5 clade.</title>
        <authorList>
            <person name="Park M."/>
        </authorList>
    </citation>
    <scope>NUCLEOTIDE SEQUENCE [LARGE SCALE GENOMIC DNA]</scope>
    <source>
        <strain evidence="6 7">IMCC45268</strain>
    </source>
</reference>
<dbReference type="PROSITE" id="PS00395">
    <property type="entry name" value="ALANINE_RACEMASE"/>
    <property type="match status" value="1"/>
</dbReference>
<keyword evidence="3 4" id="KW-0413">Isomerase</keyword>
<dbReference type="PRINTS" id="PR00992">
    <property type="entry name" value="ALARACEMASE"/>
</dbReference>
<comment type="catalytic activity">
    <reaction evidence="4">
        <text>L-alanine = D-alanine</text>
        <dbReference type="Rhea" id="RHEA:20249"/>
        <dbReference type="ChEBI" id="CHEBI:57416"/>
        <dbReference type="ChEBI" id="CHEBI:57972"/>
        <dbReference type="EC" id="5.1.1.1"/>
    </reaction>
</comment>
<keyword evidence="2 4" id="KW-0663">Pyridoxal phosphate</keyword>
<proteinExistence type="inferred from homology"/>
<evidence type="ECO:0000256" key="1">
    <source>
        <dbReference type="ARBA" id="ARBA00001933"/>
    </source>
</evidence>
<dbReference type="EC" id="5.1.1.1" evidence="4"/>
<dbReference type="HAMAP" id="MF_01201">
    <property type="entry name" value="Ala_racemase"/>
    <property type="match status" value="1"/>
</dbReference>
<organism evidence="6 7">
    <name type="scientific">Congregibacter brevis</name>
    <dbReference type="NCBI Taxonomy" id="3081201"/>
    <lineage>
        <taxon>Bacteria</taxon>
        <taxon>Pseudomonadati</taxon>
        <taxon>Pseudomonadota</taxon>
        <taxon>Gammaproteobacteria</taxon>
        <taxon>Cellvibrionales</taxon>
        <taxon>Halieaceae</taxon>
        <taxon>Congregibacter</taxon>
    </lineage>
</organism>
<dbReference type="SMART" id="SM01005">
    <property type="entry name" value="Ala_racemase_C"/>
    <property type="match status" value="1"/>
</dbReference>